<evidence type="ECO:0000256" key="7">
    <source>
        <dbReference type="ARBA" id="ARBA00023163"/>
    </source>
</evidence>
<keyword evidence="3" id="KW-0533">Nickel</keyword>
<comment type="similarity">
    <text evidence="2 8">Belongs to the transcriptional regulatory CopG/NikR family.</text>
</comment>
<comment type="caution">
    <text evidence="11">The sequence shown here is derived from an EMBL/GenBank/DDBJ whole genome shotgun (WGS) entry which is preliminary data.</text>
</comment>
<dbReference type="InterPro" id="IPR010985">
    <property type="entry name" value="Ribbon_hlx_hlx"/>
</dbReference>
<dbReference type="NCBIfam" id="NF003381">
    <property type="entry name" value="PRK04460.1"/>
    <property type="match status" value="1"/>
</dbReference>
<dbReference type="InterPro" id="IPR014864">
    <property type="entry name" value="TF_NikR_Ni-bd_C"/>
</dbReference>
<comment type="function">
    <text evidence="8">Transcriptional regulator.</text>
</comment>
<dbReference type="Pfam" id="PF01402">
    <property type="entry name" value="RHH_1"/>
    <property type="match status" value="1"/>
</dbReference>
<keyword evidence="6 8" id="KW-0238">DNA-binding</keyword>
<comment type="caution">
    <text evidence="8">Lacks conserved residue(s) required for the propagation of feature annotation.</text>
</comment>
<organism evidence="11 12">
    <name type="scientific">Campylobacter suis</name>
    <dbReference type="NCBI Taxonomy" id="2790657"/>
    <lineage>
        <taxon>Bacteria</taxon>
        <taxon>Pseudomonadati</taxon>
        <taxon>Campylobacterota</taxon>
        <taxon>Epsilonproteobacteria</taxon>
        <taxon>Campylobacterales</taxon>
        <taxon>Campylobacteraceae</taxon>
        <taxon>Campylobacter</taxon>
    </lineage>
</organism>
<evidence type="ECO:0000256" key="6">
    <source>
        <dbReference type="ARBA" id="ARBA00023125"/>
    </source>
</evidence>
<evidence type="ECO:0000259" key="9">
    <source>
        <dbReference type="Pfam" id="PF01402"/>
    </source>
</evidence>
<feature type="domain" description="Transcription factor NikR nickel binding C-terminal" evidence="10">
    <location>
        <begin position="56"/>
        <end position="130"/>
    </location>
</feature>
<dbReference type="InterPro" id="IPR045865">
    <property type="entry name" value="ACT-like_dom_sf"/>
</dbReference>
<feature type="domain" description="Ribbon-helix-helix protein CopG" evidence="9">
    <location>
        <begin position="6"/>
        <end position="44"/>
    </location>
</feature>
<evidence type="ECO:0000256" key="8">
    <source>
        <dbReference type="HAMAP-Rule" id="MF_00476"/>
    </source>
</evidence>
<dbReference type="InterPro" id="IPR022988">
    <property type="entry name" value="Ni_resp_reg_NikR"/>
</dbReference>
<dbReference type="PANTHER" id="PTHR34719:SF2">
    <property type="entry name" value="NICKEL-RESPONSIVE REGULATOR"/>
    <property type="match status" value="1"/>
</dbReference>
<reference evidence="11 12" key="1">
    <citation type="submission" date="2020-11" db="EMBL/GenBank/DDBJ databases">
        <authorList>
            <person name="Peeters C."/>
        </authorList>
    </citation>
    <scope>NUCLEOTIDE SEQUENCE [LARGE SCALE GENOMIC DNA]</scope>
    <source>
        <strain evidence="11 12">LMG 8286</strain>
    </source>
</reference>
<dbReference type="InterPro" id="IPR027271">
    <property type="entry name" value="Acetolactate_synth/TF_NikR_C"/>
</dbReference>
<dbReference type="Pfam" id="PF08753">
    <property type="entry name" value="NikR_C"/>
    <property type="match status" value="1"/>
</dbReference>
<evidence type="ECO:0000256" key="1">
    <source>
        <dbReference type="ARBA" id="ARBA00001967"/>
    </source>
</evidence>
<keyword evidence="4" id="KW-0479">Metal-binding</keyword>
<dbReference type="InterPro" id="IPR013321">
    <property type="entry name" value="Arc_rbn_hlx_hlx"/>
</dbReference>
<keyword evidence="7 8" id="KW-0804">Transcription</keyword>
<dbReference type="Proteomes" id="UP000789359">
    <property type="component" value="Unassembled WGS sequence"/>
</dbReference>
<comment type="cofactor">
    <cofactor evidence="1">
        <name>Ni(2+)</name>
        <dbReference type="ChEBI" id="CHEBI:49786"/>
    </cofactor>
</comment>
<evidence type="ECO:0000313" key="12">
    <source>
        <dbReference type="Proteomes" id="UP000789359"/>
    </source>
</evidence>
<evidence type="ECO:0000313" key="11">
    <source>
        <dbReference type="EMBL" id="CAD7287107.1"/>
    </source>
</evidence>
<dbReference type="NCBIfam" id="NF001884">
    <property type="entry name" value="PRK00630.1"/>
    <property type="match status" value="1"/>
</dbReference>
<dbReference type="HAMAP" id="MF_00476">
    <property type="entry name" value="NikR"/>
    <property type="match status" value="1"/>
</dbReference>
<dbReference type="NCBIfam" id="NF002169">
    <property type="entry name" value="PRK01002.1"/>
    <property type="match status" value="1"/>
</dbReference>
<dbReference type="EMBL" id="CAJHOE010000001">
    <property type="protein sequence ID" value="CAD7287107.1"/>
    <property type="molecule type" value="Genomic_DNA"/>
</dbReference>
<evidence type="ECO:0000256" key="3">
    <source>
        <dbReference type="ARBA" id="ARBA00022596"/>
    </source>
</evidence>
<dbReference type="Gene3D" id="1.10.1220.10">
    <property type="entry name" value="Met repressor-like"/>
    <property type="match status" value="1"/>
</dbReference>
<name>A0ABM8Q2Q2_9BACT</name>
<proteinExistence type="inferred from homology"/>
<evidence type="ECO:0000259" key="10">
    <source>
        <dbReference type="Pfam" id="PF08753"/>
    </source>
</evidence>
<dbReference type="Gene3D" id="3.30.70.1150">
    <property type="entry name" value="ACT-like. Chain A, domain 2"/>
    <property type="match status" value="1"/>
</dbReference>
<dbReference type="InterPro" id="IPR050192">
    <property type="entry name" value="CopG/NikR_regulator"/>
</dbReference>
<dbReference type="InterPro" id="IPR002145">
    <property type="entry name" value="CopG"/>
</dbReference>
<dbReference type="SUPFAM" id="SSF55021">
    <property type="entry name" value="ACT-like"/>
    <property type="match status" value="1"/>
</dbReference>
<keyword evidence="12" id="KW-1185">Reference proteome</keyword>
<dbReference type="NCBIfam" id="NF002815">
    <property type="entry name" value="PRK02967.1"/>
    <property type="match status" value="1"/>
</dbReference>
<accession>A0ABM8Q2Q2</accession>
<sequence length="137" mass="15538">MDDIIRFSVSLPKSLLQELDAKIEQQGYASRSELTRDLIREKIIKDSWETSTSELIGVMSIIYLHEQNEIVNKVLNLEHQTKVKIMCITHVNIDPQNCLDTFVLRGKSKDIKLFCDKISGTKGVKFSELVKAAVTTA</sequence>
<protein>
    <recommendedName>
        <fullName evidence="8">Putative nickel-responsive regulator</fullName>
    </recommendedName>
</protein>
<dbReference type="PANTHER" id="PTHR34719">
    <property type="entry name" value="NICKEL-RESPONSIVE REGULATOR"/>
    <property type="match status" value="1"/>
</dbReference>
<evidence type="ECO:0000256" key="2">
    <source>
        <dbReference type="ARBA" id="ARBA00008478"/>
    </source>
</evidence>
<dbReference type="SUPFAM" id="SSF47598">
    <property type="entry name" value="Ribbon-helix-helix"/>
    <property type="match status" value="1"/>
</dbReference>
<evidence type="ECO:0000256" key="5">
    <source>
        <dbReference type="ARBA" id="ARBA00023015"/>
    </source>
</evidence>
<dbReference type="RefSeq" id="WP_230056507.1">
    <property type="nucleotide sequence ID" value="NZ_CAJHOE010000001.1"/>
</dbReference>
<keyword evidence="5 8" id="KW-0805">Transcription regulation</keyword>
<gene>
    <name evidence="11" type="ORF">LMG8286_00738</name>
</gene>
<dbReference type="CDD" id="cd22231">
    <property type="entry name" value="RHH_NikR_HicB-like"/>
    <property type="match status" value="1"/>
</dbReference>
<evidence type="ECO:0000256" key="4">
    <source>
        <dbReference type="ARBA" id="ARBA00022723"/>
    </source>
</evidence>